<keyword evidence="4" id="KW-1003">Cell membrane</keyword>
<gene>
    <name evidence="9" type="ORF">CPZ25_011365</name>
</gene>
<sequence length="503" mass="56149">MKELFQKMDKPVFISAFLVCGLLVLSFFIAPVQMNQISERIFNFLMQNFKWCFVLAADIIIVFCLFIAFSKYGRIRLGKDTDRPEFSNLSWFAMMFSAGMGVGLIFFGVTEPMSHFMDPLTTQAWTGAAATESMYITFFHWGIHPWAIYASVALPFAYFHYRKKTSPLVSSCVAPLFPGRKHRLLNISLDTLTIIITLLGISISFGMGALQISSGLNIVFGIPNTMLTTICVIIAGTIAFTLSSMLGIEKGMKRISDFNMQLAIAFIIFVFIFGPTIYCVNTLIEGIGGYLSHFITLSFFTDAQQTIETVKGYNWMSNWTIFYWAMWILWSPFVGIFIAKISKGRTIREFITVVLLIPTLFSCIWFSVIGGSALKMSQNGNGIIVEAVLKDSTGGIFALLQNLPVPLVSCVLIMISLAIFFITSADASTQVLVTMSCKGEEISSHFFRVLWSILIGALACMLIFSGGINAMQQVSVFFTLPYIIVILLLLLSFFLSLKKENKI</sequence>
<evidence type="ECO:0000256" key="5">
    <source>
        <dbReference type="ARBA" id="ARBA00022692"/>
    </source>
</evidence>
<feature type="transmembrane region" description="Helical" evidence="8">
    <location>
        <begin position="51"/>
        <end position="69"/>
    </location>
</feature>
<evidence type="ECO:0000256" key="1">
    <source>
        <dbReference type="ARBA" id="ARBA00004651"/>
    </source>
</evidence>
<proteinExistence type="inferred from homology"/>
<feature type="transmembrane region" description="Helical" evidence="8">
    <location>
        <begin position="218"/>
        <end position="242"/>
    </location>
</feature>
<evidence type="ECO:0000256" key="4">
    <source>
        <dbReference type="ARBA" id="ARBA00022475"/>
    </source>
</evidence>
<feature type="transmembrane region" description="Helical" evidence="8">
    <location>
        <begin position="262"/>
        <end position="284"/>
    </location>
</feature>
<feature type="transmembrane region" description="Helical" evidence="8">
    <location>
        <begin position="446"/>
        <end position="468"/>
    </location>
</feature>
<evidence type="ECO:0000256" key="3">
    <source>
        <dbReference type="ARBA" id="ARBA00022448"/>
    </source>
</evidence>
<keyword evidence="10" id="KW-1185">Reference proteome</keyword>
<accession>A0A4P9C8S9</accession>
<dbReference type="NCBIfam" id="TIGR00842">
    <property type="entry name" value="bcct"/>
    <property type="match status" value="1"/>
</dbReference>
<comment type="subcellular location">
    <subcellularLocation>
        <location evidence="1">Cell membrane</location>
        <topology evidence="1">Multi-pass membrane protein</topology>
    </subcellularLocation>
</comment>
<keyword evidence="6 8" id="KW-1133">Transmembrane helix</keyword>
<dbReference type="GO" id="GO:0005886">
    <property type="term" value="C:plasma membrane"/>
    <property type="evidence" value="ECO:0007669"/>
    <property type="project" value="UniProtKB-SubCell"/>
</dbReference>
<dbReference type="KEGG" id="emt:CPZ25_011365"/>
<protein>
    <submittedName>
        <fullName evidence="9">BCCT family transporter</fullName>
    </submittedName>
</protein>
<evidence type="ECO:0000256" key="6">
    <source>
        <dbReference type="ARBA" id="ARBA00022989"/>
    </source>
</evidence>
<feature type="transmembrane region" description="Helical" evidence="8">
    <location>
        <begin position="474"/>
        <end position="497"/>
    </location>
</feature>
<keyword evidence="7 8" id="KW-0472">Membrane</keyword>
<feature type="transmembrane region" description="Helical" evidence="8">
    <location>
        <begin position="405"/>
        <end position="425"/>
    </location>
</feature>
<dbReference type="AlphaFoldDB" id="A0A4P9C8S9"/>
<dbReference type="InterPro" id="IPR000060">
    <property type="entry name" value="BCCT_transptr"/>
</dbReference>
<dbReference type="PANTHER" id="PTHR30047:SF7">
    <property type="entry name" value="HIGH-AFFINITY CHOLINE TRANSPORT PROTEIN"/>
    <property type="match status" value="1"/>
</dbReference>
<dbReference type="Pfam" id="PF02028">
    <property type="entry name" value="BCCT"/>
    <property type="match status" value="1"/>
</dbReference>
<evidence type="ECO:0000256" key="8">
    <source>
        <dbReference type="SAM" id="Phobius"/>
    </source>
</evidence>
<feature type="transmembrane region" description="Helical" evidence="8">
    <location>
        <begin position="89"/>
        <end position="109"/>
    </location>
</feature>
<dbReference type="GO" id="GO:0022857">
    <property type="term" value="F:transmembrane transporter activity"/>
    <property type="evidence" value="ECO:0007669"/>
    <property type="project" value="InterPro"/>
</dbReference>
<keyword evidence="3" id="KW-0813">Transport</keyword>
<comment type="similarity">
    <text evidence="2">Belongs to the BCCT transporter (TC 2.A.15) family.</text>
</comment>
<feature type="transmembrane region" description="Helical" evidence="8">
    <location>
        <begin position="350"/>
        <end position="369"/>
    </location>
</feature>
<evidence type="ECO:0000313" key="10">
    <source>
        <dbReference type="Proteomes" id="UP000218387"/>
    </source>
</evidence>
<feature type="transmembrane region" description="Helical" evidence="8">
    <location>
        <begin position="12"/>
        <end position="31"/>
    </location>
</feature>
<keyword evidence="5 8" id="KW-0812">Transmembrane</keyword>
<feature type="transmembrane region" description="Helical" evidence="8">
    <location>
        <begin position="189"/>
        <end position="212"/>
    </location>
</feature>
<evidence type="ECO:0000256" key="7">
    <source>
        <dbReference type="ARBA" id="ARBA00023136"/>
    </source>
</evidence>
<name>A0A4P9C8S9_EUBML</name>
<evidence type="ECO:0000313" key="9">
    <source>
        <dbReference type="EMBL" id="QCT71903.1"/>
    </source>
</evidence>
<organism evidence="9 10">
    <name type="scientific">Eubacterium maltosivorans</name>
    <dbReference type="NCBI Taxonomy" id="2041044"/>
    <lineage>
        <taxon>Bacteria</taxon>
        <taxon>Bacillati</taxon>
        <taxon>Bacillota</taxon>
        <taxon>Clostridia</taxon>
        <taxon>Eubacteriales</taxon>
        <taxon>Eubacteriaceae</taxon>
        <taxon>Eubacterium</taxon>
    </lineage>
</organism>
<dbReference type="RefSeq" id="WP_096918566.1">
    <property type="nucleotide sequence ID" value="NZ_CP029487.1"/>
</dbReference>
<feature type="transmembrane region" description="Helical" evidence="8">
    <location>
        <begin position="143"/>
        <end position="161"/>
    </location>
</feature>
<dbReference type="EMBL" id="CP029487">
    <property type="protein sequence ID" value="QCT71903.1"/>
    <property type="molecule type" value="Genomic_DNA"/>
</dbReference>
<reference evidence="9 10" key="1">
    <citation type="submission" date="2018-05" db="EMBL/GenBank/DDBJ databases">
        <title>Genome comparison of Eubacterium sp.</title>
        <authorList>
            <person name="Feng Y."/>
            <person name="Sanchez-Andrea I."/>
            <person name="Stams A.J.M."/>
            <person name="De Vos W.M."/>
        </authorList>
    </citation>
    <scope>NUCLEOTIDE SEQUENCE [LARGE SCALE GENOMIC DNA]</scope>
    <source>
        <strain evidence="9 10">YI</strain>
    </source>
</reference>
<evidence type="ECO:0000256" key="2">
    <source>
        <dbReference type="ARBA" id="ARBA00005658"/>
    </source>
</evidence>
<feature type="transmembrane region" description="Helical" evidence="8">
    <location>
        <begin position="321"/>
        <end position="338"/>
    </location>
</feature>
<dbReference type="Proteomes" id="UP000218387">
    <property type="component" value="Chromosome"/>
</dbReference>
<dbReference type="PANTHER" id="PTHR30047">
    <property type="entry name" value="HIGH-AFFINITY CHOLINE TRANSPORT PROTEIN-RELATED"/>
    <property type="match status" value="1"/>
</dbReference>